<organism evidence="3 4">
    <name type="scientific">Anaerobacillus isosaccharinicus</name>
    <dbReference type="NCBI Taxonomy" id="1532552"/>
    <lineage>
        <taxon>Bacteria</taxon>
        <taxon>Bacillati</taxon>
        <taxon>Bacillota</taxon>
        <taxon>Bacilli</taxon>
        <taxon>Bacillales</taxon>
        <taxon>Bacillaceae</taxon>
        <taxon>Anaerobacillus</taxon>
    </lineage>
</organism>
<dbReference type="InterPro" id="IPR014044">
    <property type="entry name" value="CAP_dom"/>
</dbReference>
<protein>
    <submittedName>
        <fullName evidence="3">CAP domain-containing protein</fullName>
    </submittedName>
</protein>
<dbReference type="PANTHER" id="PTHR31157">
    <property type="entry name" value="SCP DOMAIN-CONTAINING PROTEIN"/>
    <property type="match status" value="1"/>
</dbReference>
<feature type="compositionally biased region" description="Polar residues" evidence="1">
    <location>
        <begin position="398"/>
        <end position="407"/>
    </location>
</feature>
<dbReference type="CDD" id="cd05379">
    <property type="entry name" value="CAP_bacterial"/>
    <property type="match status" value="1"/>
</dbReference>
<dbReference type="RefSeq" id="WP_182080324.1">
    <property type="nucleotide sequence ID" value="NZ_CP063356.2"/>
</dbReference>
<dbReference type="EMBL" id="CP063356">
    <property type="protein sequence ID" value="QOY37600.1"/>
    <property type="molecule type" value="Genomic_DNA"/>
</dbReference>
<dbReference type="Gene3D" id="3.40.33.10">
    <property type="entry name" value="CAP"/>
    <property type="match status" value="1"/>
</dbReference>
<dbReference type="Proteomes" id="UP000180175">
    <property type="component" value="Chromosome"/>
</dbReference>
<name>A0A7S7LB11_9BACI</name>
<accession>A0A7S7LB11</accession>
<proteinExistence type="predicted"/>
<evidence type="ECO:0000313" key="4">
    <source>
        <dbReference type="Proteomes" id="UP000180175"/>
    </source>
</evidence>
<reference evidence="3 4" key="1">
    <citation type="journal article" date="2017" name="Genome Announc.">
        <title>Draft Genome Sequences of Four Alkaliphilic Bacteria Belonging to the Anaerobacillus Genus.</title>
        <authorList>
            <person name="Bassil N.M."/>
            <person name="Lloyd J.R."/>
        </authorList>
    </citation>
    <scope>NUCLEOTIDE SEQUENCE [LARGE SCALE GENOMIC DNA]</scope>
    <source>
        <strain evidence="3 4">NB2006</strain>
    </source>
</reference>
<evidence type="ECO:0000259" key="2">
    <source>
        <dbReference type="Pfam" id="PF00188"/>
    </source>
</evidence>
<keyword evidence="4" id="KW-1185">Reference proteome</keyword>
<dbReference type="KEGG" id="aia:AWH56_008470"/>
<dbReference type="InterPro" id="IPR035940">
    <property type="entry name" value="CAP_sf"/>
</dbReference>
<reference evidence="3 4" key="2">
    <citation type="journal article" date="2019" name="Int. J. Syst. Evol. Microbiol.">
        <title>Anaerobacillus isosaccharinicus sp. nov., an alkaliphilic bacterium which degrades isosaccharinic acid.</title>
        <authorList>
            <person name="Bassil N.M."/>
            <person name="Lloyd J.R."/>
        </authorList>
    </citation>
    <scope>NUCLEOTIDE SEQUENCE [LARGE SCALE GENOMIC DNA]</scope>
    <source>
        <strain evidence="3 4">NB2006</strain>
    </source>
</reference>
<evidence type="ECO:0000313" key="3">
    <source>
        <dbReference type="EMBL" id="QOY37600.1"/>
    </source>
</evidence>
<feature type="compositionally biased region" description="Polar residues" evidence="1">
    <location>
        <begin position="418"/>
        <end position="428"/>
    </location>
</feature>
<dbReference type="Pfam" id="PF00188">
    <property type="entry name" value="CAP"/>
    <property type="match status" value="1"/>
</dbReference>
<dbReference type="AlphaFoldDB" id="A0A7S7LB11"/>
<dbReference type="SUPFAM" id="SSF55797">
    <property type="entry name" value="PR-1-like"/>
    <property type="match status" value="1"/>
</dbReference>
<evidence type="ECO:0000256" key="1">
    <source>
        <dbReference type="SAM" id="MobiDB-lite"/>
    </source>
</evidence>
<feature type="region of interest" description="Disordered" evidence="1">
    <location>
        <begin position="398"/>
        <end position="428"/>
    </location>
</feature>
<feature type="domain" description="SCP" evidence="2">
    <location>
        <begin position="51"/>
        <end position="165"/>
    </location>
</feature>
<dbReference type="PANTHER" id="PTHR31157:SF1">
    <property type="entry name" value="SCP DOMAIN-CONTAINING PROTEIN"/>
    <property type="match status" value="1"/>
</dbReference>
<sequence length="428" mass="48397">MIKRAFMFTLVLLLVFTSNLGGVLAGSTVNPYQNKKLQELTSGQEETLIQLNEIRNSLGIQTLTLNDLLNKTAQSHSNYQYELNQNTGHVQPFHNSFFTGTSFYDRFNYYGYAGVKGGEVIAPININLSDSLEKLIDAPYHRMGILNPNHTELGVGFNRVDGVRSALVMTMGANETYLDSTVVKYPYNNQQNVKISWFNNERPNPLESIGLNRVHVGYPITLSFGDANLEELITNHASLRDSGGIEVDSYIVKSTNETTFKRHVMIIPKTELKSNETYTVNVVGERKLFDGPREPVNETWSFTTARQLELSQIGIRNDLNMFTFSVNAGDLRNLNFNVFRNGQLFHSYRTINERTSQFRSNRIVAGEYEVRVDSPYFSNIGIQNIEVIEENGVLNIKNKQQNDTNPSPAEPIQPTEPDYSQRNVPSVT</sequence>
<gene>
    <name evidence="3" type="ORF">AWH56_008470</name>
</gene>